<dbReference type="EMBL" id="CP025612">
    <property type="protein sequence ID" value="AUN32183.1"/>
    <property type="molecule type" value="Genomic_DNA"/>
</dbReference>
<gene>
    <name evidence="4" type="ORF">C0V82_17405</name>
</gene>
<dbReference type="GO" id="GO:0022857">
    <property type="term" value="F:transmembrane transporter activity"/>
    <property type="evidence" value="ECO:0007669"/>
    <property type="project" value="InterPro"/>
</dbReference>
<dbReference type="InterPro" id="IPR050327">
    <property type="entry name" value="Proton-linked_MCT"/>
</dbReference>
<accession>A0A2K9NGF7</accession>
<dbReference type="PANTHER" id="PTHR11360:SF284">
    <property type="entry name" value="EG:103B4.3 PROTEIN-RELATED"/>
    <property type="match status" value="1"/>
</dbReference>
<dbReference type="PROSITE" id="PS50850">
    <property type="entry name" value="MFS"/>
    <property type="match status" value="1"/>
</dbReference>
<dbReference type="AlphaFoldDB" id="A0A2K9NGF7"/>
<evidence type="ECO:0000256" key="2">
    <source>
        <dbReference type="ARBA" id="ARBA00022989"/>
    </source>
</evidence>
<dbReference type="CDD" id="cd17355">
    <property type="entry name" value="MFS_YcxA_like"/>
    <property type="match status" value="1"/>
</dbReference>
<dbReference type="InterPro" id="IPR020846">
    <property type="entry name" value="MFS_dom"/>
</dbReference>
<name>A0A2K9NGF7_9PROT</name>
<keyword evidence="3" id="KW-0472">Membrane</keyword>
<dbReference type="Gene3D" id="1.20.1250.20">
    <property type="entry name" value="MFS general substrate transporter like domains"/>
    <property type="match status" value="2"/>
</dbReference>
<dbReference type="InterPro" id="IPR011701">
    <property type="entry name" value="MFS"/>
</dbReference>
<dbReference type="Proteomes" id="UP000234752">
    <property type="component" value="Chromosome eg_2"/>
</dbReference>
<dbReference type="SUPFAM" id="SSF103473">
    <property type="entry name" value="MFS general substrate transporter"/>
    <property type="match status" value="1"/>
</dbReference>
<dbReference type="InterPro" id="IPR036259">
    <property type="entry name" value="MFS_trans_sf"/>
</dbReference>
<reference evidence="4 5" key="1">
    <citation type="submission" date="2017-12" db="EMBL/GenBank/DDBJ databases">
        <title>Genomes of bacteria within cyanobacterial aggregates.</title>
        <authorList>
            <person name="Cai H."/>
        </authorList>
    </citation>
    <scope>NUCLEOTIDE SEQUENCE [LARGE SCALE GENOMIC DNA]</scope>
    <source>
        <strain evidence="4 5">TH16</strain>
    </source>
</reference>
<dbReference type="PANTHER" id="PTHR11360">
    <property type="entry name" value="MONOCARBOXYLATE TRANSPORTER"/>
    <property type="match status" value="1"/>
</dbReference>
<dbReference type="Pfam" id="PF07690">
    <property type="entry name" value="MFS_1"/>
    <property type="match status" value="1"/>
</dbReference>
<evidence type="ECO:0000313" key="5">
    <source>
        <dbReference type="Proteomes" id="UP000234752"/>
    </source>
</evidence>
<organism evidence="4 5">
    <name type="scientific">Niveispirillum cyanobacteriorum</name>
    <dbReference type="NCBI Taxonomy" id="1612173"/>
    <lineage>
        <taxon>Bacteria</taxon>
        <taxon>Pseudomonadati</taxon>
        <taxon>Pseudomonadota</taxon>
        <taxon>Alphaproteobacteria</taxon>
        <taxon>Rhodospirillales</taxon>
        <taxon>Azospirillaceae</taxon>
        <taxon>Niveispirillum</taxon>
    </lineage>
</organism>
<evidence type="ECO:0000256" key="3">
    <source>
        <dbReference type="ARBA" id="ARBA00023136"/>
    </source>
</evidence>
<sequence>MAATVATDSYAGKWISMGKIEEFRRGWSLILAAATGVGLGITGLTFYTLGIFIGPLTQEFGWSRTSLASATILTTLTTLILGPVVGRLADRFGGRKVGLVSLVGLAAGLGGLSLIGAELWSFYLAFGIAMVLGAGTLPIVWTRAVNAGFDKARGMALGLTLTGTGVVAILAPPYTQWLIADYGWRMAYLGQAALVLAIGLPIVWLLFHEVGGAKHVTAATTLVRPGLTAAAARRSRQFWMLGVGFLFASFAVSALIVHLVSILSGGGMERASAVWAASLLGFAIIAGRLGIGVLVDRFYAPAVAFGILAIAGAACFLLMLAGANLSLALAAVVLIGLAAGAEVDLVAYLASRYFGLRAYGEIYGWQLGFFALGAGLGPMGVGRLYDATGSYTVGLIACAVGFGVGATLIGLLGRYPERFEE</sequence>
<keyword evidence="1" id="KW-0812">Transmembrane</keyword>
<evidence type="ECO:0000313" key="4">
    <source>
        <dbReference type="EMBL" id="AUN32183.1"/>
    </source>
</evidence>
<keyword evidence="2" id="KW-1133">Transmembrane helix</keyword>
<protein>
    <submittedName>
        <fullName evidence="4">MFS transporter</fullName>
    </submittedName>
</protein>
<keyword evidence="5" id="KW-1185">Reference proteome</keyword>
<dbReference type="KEGG" id="ncb:C0V82_17405"/>
<evidence type="ECO:0000256" key="1">
    <source>
        <dbReference type="ARBA" id="ARBA00022692"/>
    </source>
</evidence>
<proteinExistence type="predicted"/>